<evidence type="ECO:0000313" key="1">
    <source>
        <dbReference type="Proteomes" id="UP000887565"/>
    </source>
</evidence>
<dbReference type="InterPro" id="IPR022272">
    <property type="entry name" value="Lipocalin_CS"/>
</dbReference>
<dbReference type="PROSITE" id="PS00213">
    <property type="entry name" value="LIPOCALIN"/>
    <property type="match status" value="1"/>
</dbReference>
<dbReference type="AlphaFoldDB" id="A0A915HHR2"/>
<dbReference type="Proteomes" id="UP000887565">
    <property type="component" value="Unplaced"/>
</dbReference>
<sequence>MFLKFSFLLAVTHGAVEFIRKDVVRQFKGASVKEVDHNRNQVHVEPSVANLNNLDPNVQDLLGKWHLVYVSPSTATFYQSIPHCHVSYIYDENDRNDKFILWEAFKQSSSISINSSWISYKRSATKYSAGRYWLTMEHQFYPQQ</sequence>
<dbReference type="WBParaSite" id="nRc.2.0.1.t01140-RA">
    <property type="protein sequence ID" value="nRc.2.0.1.t01140-RA"/>
    <property type="gene ID" value="nRc.2.0.1.g01140"/>
</dbReference>
<reference evidence="2" key="1">
    <citation type="submission" date="2022-11" db="UniProtKB">
        <authorList>
            <consortium name="WormBaseParasite"/>
        </authorList>
    </citation>
    <scope>IDENTIFICATION</scope>
</reference>
<evidence type="ECO:0000313" key="2">
    <source>
        <dbReference type="WBParaSite" id="nRc.2.0.1.t01140-RA"/>
    </source>
</evidence>
<accession>A0A915HHR2</accession>
<organism evidence="1 2">
    <name type="scientific">Romanomermis culicivorax</name>
    <name type="common">Nematode worm</name>
    <dbReference type="NCBI Taxonomy" id="13658"/>
    <lineage>
        <taxon>Eukaryota</taxon>
        <taxon>Metazoa</taxon>
        <taxon>Ecdysozoa</taxon>
        <taxon>Nematoda</taxon>
        <taxon>Enoplea</taxon>
        <taxon>Dorylaimia</taxon>
        <taxon>Mermithida</taxon>
        <taxon>Mermithoidea</taxon>
        <taxon>Mermithidae</taxon>
        <taxon>Romanomermis</taxon>
    </lineage>
</organism>
<name>A0A915HHR2_ROMCU</name>
<protein>
    <submittedName>
        <fullName evidence="2">Uncharacterized protein</fullName>
    </submittedName>
</protein>
<keyword evidence="1" id="KW-1185">Reference proteome</keyword>
<proteinExistence type="predicted"/>